<dbReference type="EMBL" id="LCZI01000926">
    <property type="protein sequence ID" value="KKZ63746.1"/>
    <property type="molecule type" value="Genomic_DNA"/>
</dbReference>
<evidence type="ECO:0000256" key="1">
    <source>
        <dbReference type="SAM" id="MobiDB-lite"/>
    </source>
</evidence>
<feature type="compositionally biased region" description="Polar residues" evidence="1">
    <location>
        <begin position="32"/>
        <end position="42"/>
    </location>
</feature>
<dbReference type="VEuPathDB" id="FungiDB:EMCG_01935"/>
<name>A0A0G2J9C6_9EURO</name>
<dbReference type="Proteomes" id="UP000034164">
    <property type="component" value="Unassembled WGS sequence"/>
</dbReference>
<proteinExistence type="predicted"/>
<dbReference type="AlphaFoldDB" id="A0A0G2J9C6"/>
<protein>
    <submittedName>
        <fullName evidence="2">Uncharacterized protein</fullName>
    </submittedName>
</protein>
<reference evidence="3" key="1">
    <citation type="journal article" date="2015" name="PLoS Genet.">
        <title>The dynamic genome and transcriptome of the human fungal pathogen Blastomyces and close relative Emmonsia.</title>
        <authorList>
            <person name="Munoz J.F."/>
            <person name="Gauthier G.M."/>
            <person name="Desjardins C.A."/>
            <person name="Gallo J.E."/>
            <person name="Holder J."/>
            <person name="Sullivan T.D."/>
            <person name="Marty A.J."/>
            <person name="Carmen J.C."/>
            <person name="Chen Z."/>
            <person name="Ding L."/>
            <person name="Gujja S."/>
            <person name="Magrini V."/>
            <person name="Misas E."/>
            <person name="Mitreva M."/>
            <person name="Priest M."/>
            <person name="Saif S."/>
            <person name="Whiston E.A."/>
            <person name="Young S."/>
            <person name="Zeng Q."/>
            <person name="Goldman W.E."/>
            <person name="Mardis E.R."/>
            <person name="Taylor J.W."/>
            <person name="McEwen J.G."/>
            <person name="Clay O.K."/>
            <person name="Klein B.S."/>
            <person name="Cuomo C.A."/>
        </authorList>
    </citation>
    <scope>NUCLEOTIDE SEQUENCE [LARGE SCALE GENOMIC DNA]</scope>
    <source>
        <strain evidence="3">UAMH 3008</strain>
    </source>
</reference>
<organism evidence="2 3">
    <name type="scientific">[Emmonsia] crescens</name>
    <dbReference type="NCBI Taxonomy" id="73230"/>
    <lineage>
        <taxon>Eukaryota</taxon>
        <taxon>Fungi</taxon>
        <taxon>Dikarya</taxon>
        <taxon>Ascomycota</taxon>
        <taxon>Pezizomycotina</taxon>
        <taxon>Eurotiomycetes</taxon>
        <taxon>Eurotiomycetidae</taxon>
        <taxon>Onygenales</taxon>
        <taxon>Ajellomycetaceae</taxon>
        <taxon>Emergomyces</taxon>
    </lineage>
</organism>
<accession>A0A0G2J9C6</accession>
<dbReference type="OrthoDB" id="10531255at2759"/>
<feature type="compositionally biased region" description="Low complexity" evidence="1">
    <location>
        <begin position="1"/>
        <end position="16"/>
    </location>
</feature>
<gene>
    <name evidence="2" type="ORF">EMCG_01935</name>
</gene>
<feature type="region of interest" description="Disordered" evidence="1">
    <location>
        <begin position="1"/>
        <end position="93"/>
    </location>
</feature>
<comment type="caution">
    <text evidence="2">The sequence shown here is derived from an EMBL/GenBank/DDBJ whole genome shotgun (WGS) entry which is preliminary data.</text>
</comment>
<evidence type="ECO:0000313" key="2">
    <source>
        <dbReference type="EMBL" id="KKZ63746.1"/>
    </source>
</evidence>
<sequence length="103" mass="11017">MSESTSTNTSPDTSSSALGSDGTAPSHRDDASVSTLGGSTAMPTDVPPRRRSIQFNVAASAAQLSNKKRDDTTRRTLTHRSLNRIPSPPPPSFTPRAIIRLWI</sequence>
<evidence type="ECO:0000313" key="3">
    <source>
        <dbReference type="Proteomes" id="UP000034164"/>
    </source>
</evidence>